<feature type="signal peptide" evidence="1">
    <location>
        <begin position="1"/>
        <end position="26"/>
    </location>
</feature>
<keyword evidence="3" id="KW-1185">Reference proteome</keyword>
<accession>A0A841K2Q6</accession>
<name>A0A841K2Q6_9BACT</name>
<evidence type="ECO:0000313" key="2">
    <source>
        <dbReference type="EMBL" id="MBB6144918.1"/>
    </source>
</evidence>
<dbReference type="OrthoDB" id="115803at2"/>
<evidence type="ECO:0000256" key="1">
    <source>
        <dbReference type="SAM" id="SignalP"/>
    </source>
</evidence>
<organism evidence="2 3">
    <name type="scientific">Silvibacterium bohemicum</name>
    <dbReference type="NCBI Taxonomy" id="1577686"/>
    <lineage>
        <taxon>Bacteria</taxon>
        <taxon>Pseudomonadati</taxon>
        <taxon>Acidobacteriota</taxon>
        <taxon>Terriglobia</taxon>
        <taxon>Terriglobales</taxon>
        <taxon>Acidobacteriaceae</taxon>
        <taxon>Silvibacterium</taxon>
    </lineage>
</organism>
<dbReference type="Pfam" id="PF13620">
    <property type="entry name" value="CarboxypepD_reg"/>
    <property type="match status" value="1"/>
</dbReference>
<dbReference type="EMBL" id="JACHEK010000005">
    <property type="protein sequence ID" value="MBB6144918.1"/>
    <property type="molecule type" value="Genomic_DNA"/>
</dbReference>
<evidence type="ECO:0008006" key="4">
    <source>
        <dbReference type="Google" id="ProtNLM"/>
    </source>
</evidence>
<dbReference type="SUPFAM" id="SSF49452">
    <property type="entry name" value="Starch-binding domain-like"/>
    <property type="match status" value="1"/>
</dbReference>
<dbReference type="AlphaFoldDB" id="A0A841K2Q6"/>
<dbReference type="Proteomes" id="UP000538666">
    <property type="component" value="Unassembled WGS sequence"/>
</dbReference>
<reference evidence="2 3" key="1">
    <citation type="submission" date="2020-08" db="EMBL/GenBank/DDBJ databases">
        <title>Genomic Encyclopedia of Type Strains, Phase IV (KMG-IV): sequencing the most valuable type-strain genomes for metagenomic binning, comparative biology and taxonomic classification.</title>
        <authorList>
            <person name="Goeker M."/>
        </authorList>
    </citation>
    <scope>NUCLEOTIDE SEQUENCE [LARGE SCALE GENOMIC DNA]</scope>
    <source>
        <strain evidence="2 3">DSM 103733</strain>
    </source>
</reference>
<sequence>MRIRLLFSILMICALVQHLPAQQVSAPEPQTGTIVGTITDVRSDIIPEAAVSLESQDSDSPLTPAAKVAANDNGFFIINYVRPGIAYHLVVSATGFAPWTSPSITLQPGQYLELSKITLQVAASITTVTAVLSPEEIATEQVHIEEKQRVLGFVPNFYVVYDQHPAPLTAKLKFQLALHTSIDPVTFLGAAFISAVDQAGDTPDYGQGAKGYAQRFGANYTNGVTDILFGGAILPSLLHQDPRYYYQGTGTTKSRLRHALTSSIICKGDNGKPEFNFSSIGGFLISGAIAESYYPERNRGPGLVFNTTAIDIAANMANGVIQEFLLRHLTPSAKKP</sequence>
<feature type="chain" id="PRO_5032315244" description="Carboxypeptidase regulatory-like domain-containing protein" evidence="1">
    <location>
        <begin position="27"/>
        <end position="336"/>
    </location>
</feature>
<dbReference type="Gene3D" id="2.60.40.1120">
    <property type="entry name" value="Carboxypeptidase-like, regulatory domain"/>
    <property type="match status" value="1"/>
</dbReference>
<dbReference type="InterPro" id="IPR013784">
    <property type="entry name" value="Carb-bd-like_fold"/>
</dbReference>
<dbReference type="RefSeq" id="WP_050059534.1">
    <property type="nucleotide sequence ID" value="NZ_JACHEK010000005.1"/>
</dbReference>
<gene>
    <name evidence="2" type="ORF">HNQ77_002874</name>
</gene>
<proteinExistence type="predicted"/>
<evidence type="ECO:0000313" key="3">
    <source>
        <dbReference type="Proteomes" id="UP000538666"/>
    </source>
</evidence>
<keyword evidence="1" id="KW-0732">Signal</keyword>
<comment type="caution">
    <text evidence="2">The sequence shown here is derived from an EMBL/GenBank/DDBJ whole genome shotgun (WGS) entry which is preliminary data.</text>
</comment>
<dbReference type="GO" id="GO:0030246">
    <property type="term" value="F:carbohydrate binding"/>
    <property type="evidence" value="ECO:0007669"/>
    <property type="project" value="InterPro"/>
</dbReference>
<protein>
    <recommendedName>
        <fullName evidence="4">Carboxypeptidase regulatory-like domain-containing protein</fullName>
    </recommendedName>
</protein>